<evidence type="ECO:0000256" key="5">
    <source>
        <dbReference type="SAM" id="Phobius"/>
    </source>
</evidence>
<evidence type="ECO:0000256" key="2">
    <source>
        <dbReference type="ARBA" id="ARBA00022692"/>
    </source>
</evidence>
<name>A0ABQ4K841_9BACI</name>
<evidence type="ECO:0000259" key="6">
    <source>
        <dbReference type="Pfam" id="PF12698"/>
    </source>
</evidence>
<evidence type="ECO:0000256" key="3">
    <source>
        <dbReference type="ARBA" id="ARBA00022989"/>
    </source>
</evidence>
<feature type="domain" description="ABC-2 type transporter transmembrane" evidence="6">
    <location>
        <begin position="22"/>
        <end position="378"/>
    </location>
</feature>
<sequence>MKGLKAIIKLRGTYIGIMAAIMFQLIFFSVWLTAYKGVQDRTENLSIGIINEDQSMGMDIADKFEQDLPFQVRKYMSFEKASDEMNERKIDMIIHIPSEFSSSLQAGKRPSIYYWINQANATSTKTMMEQTANQVNNELNTNIFVHQKNAGTAMFEQKLKQLPLEQTITDEIEKAVGSVIGSIHPEPVEGIVKQTNAVHDFSANLVPLMVIISSFAGAMVMVMQIHEAAETIRSNYSKWSLFFARQLVNVVVAFLLPFLTIGLMKLFDVASQEPLMMVYLFQGVMFLAFLMFAQVFVFLFGNYGMVFNILALSLQLVTSGVLVSRDLLSNSYHALAPFLPATYGADGYYSIVFGGNSAMLMGNIGYLLLIAGFTFILGMGAVALRRNHHVSKTAKVNTLLEN</sequence>
<evidence type="ECO:0000313" key="7">
    <source>
        <dbReference type="EMBL" id="GIN21897.1"/>
    </source>
</evidence>
<feature type="transmembrane region" description="Helical" evidence="5">
    <location>
        <begin position="306"/>
        <end position="323"/>
    </location>
</feature>
<feature type="transmembrane region" description="Helical" evidence="5">
    <location>
        <begin position="279"/>
        <end position="299"/>
    </location>
</feature>
<evidence type="ECO:0000313" key="8">
    <source>
        <dbReference type="Proteomes" id="UP000680279"/>
    </source>
</evidence>
<keyword evidence="4 5" id="KW-0472">Membrane</keyword>
<feature type="transmembrane region" description="Helical" evidence="5">
    <location>
        <begin position="12"/>
        <end position="32"/>
    </location>
</feature>
<keyword evidence="2 5" id="KW-0812">Transmembrane</keyword>
<dbReference type="RefSeq" id="WP_018706846.1">
    <property type="nucleotide sequence ID" value="NZ_BOQT01000011.1"/>
</dbReference>
<gene>
    <name evidence="7" type="ORF">J1TS3_30310</name>
</gene>
<dbReference type="EMBL" id="BOQT01000011">
    <property type="protein sequence ID" value="GIN21897.1"/>
    <property type="molecule type" value="Genomic_DNA"/>
</dbReference>
<evidence type="ECO:0000256" key="1">
    <source>
        <dbReference type="ARBA" id="ARBA00004141"/>
    </source>
</evidence>
<dbReference type="PANTHER" id="PTHR43077">
    <property type="entry name" value="TRANSPORT PERMEASE YVFS-RELATED"/>
    <property type="match status" value="1"/>
</dbReference>
<dbReference type="InterPro" id="IPR051328">
    <property type="entry name" value="T7SS_ABC-Transporter"/>
</dbReference>
<comment type="caution">
    <text evidence="7">The sequence shown here is derived from an EMBL/GenBank/DDBJ whole genome shotgun (WGS) entry which is preliminary data.</text>
</comment>
<evidence type="ECO:0000256" key="4">
    <source>
        <dbReference type="ARBA" id="ARBA00023136"/>
    </source>
</evidence>
<feature type="transmembrane region" description="Helical" evidence="5">
    <location>
        <begin position="205"/>
        <end position="226"/>
    </location>
</feature>
<keyword evidence="8" id="KW-1185">Reference proteome</keyword>
<organism evidence="7 8">
    <name type="scientific">Siminovitchia fordii</name>
    <dbReference type="NCBI Taxonomy" id="254759"/>
    <lineage>
        <taxon>Bacteria</taxon>
        <taxon>Bacillati</taxon>
        <taxon>Bacillota</taxon>
        <taxon>Bacilli</taxon>
        <taxon>Bacillales</taxon>
        <taxon>Bacillaceae</taxon>
        <taxon>Siminovitchia</taxon>
    </lineage>
</organism>
<proteinExistence type="predicted"/>
<accession>A0ABQ4K841</accession>
<feature type="transmembrane region" description="Helical" evidence="5">
    <location>
        <begin position="364"/>
        <end position="384"/>
    </location>
</feature>
<dbReference type="Pfam" id="PF12698">
    <property type="entry name" value="ABC2_membrane_3"/>
    <property type="match status" value="1"/>
</dbReference>
<dbReference type="Proteomes" id="UP000680279">
    <property type="component" value="Unassembled WGS sequence"/>
</dbReference>
<protein>
    <recommendedName>
        <fullName evidence="6">ABC-2 type transporter transmembrane domain-containing protein</fullName>
    </recommendedName>
</protein>
<dbReference type="PANTHER" id="PTHR43077:SF10">
    <property type="entry name" value="TRANSPORT PERMEASE PROTEIN"/>
    <property type="match status" value="1"/>
</dbReference>
<dbReference type="Gene3D" id="3.40.1710.10">
    <property type="entry name" value="abc type-2 transporter like domain"/>
    <property type="match status" value="1"/>
</dbReference>
<keyword evidence="3 5" id="KW-1133">Transmembrane helix</keyword>
<comment type="subcellular location">
    <subcellularLocation>
        <location evidence="1">Membrane</location>
        <topology evidence="1">Multi-pass membrane protein</topology>
    </subcellularLocation>
</comment>
<dbReference type="InterPro" id="IPR013525">
    <property type="entry name" value="ABC2_TM"/>
</dbReference>
<reference evidence="7 8" key="1">
    <citation type="submission" date="2021-03" db="EMBL/GenBank/DDBJ databases">
        <title>Antimicrobial resistance genes in bacteria isolated from Japanese honey, and their potential for conferring macrolide and lincosamide resistance in the American foulbrood pathogen Paenibacillus larvae.</title>
        <authorList>
            <person name="Okamoto M."/>
            <person name="Kumagai M."/>
            <person name="Kanamori H."/>
            <person name="Takamatsu D."/>
        </authorList>
    </citation>
    <scope>NUCLEOTIDE SEQUENCE [LARGE SCALE GENOMIC DNA]</scope>
    <source>
        <strain evidence="7 8">J1TS3</strain>
    </source>
</reference>
<feature type="transmembrane region" description="Helical" evidence="5">
    <location>
        <begin position="247"/>
        <end position="267"/>
    </location>
</feature>